<sequence>MCENEKPNAPSKEAEIKPFPENDDAVWVGPPHPVSQLRLKVFPDSKNLSKEEKDFYVQCKETQEWNHNYWEAHNQDFQKSRKLYIEKISKEKNLTTDEVAQSEDMANFYQHFLKINHSKHISYNWEWYRKNLHLLYLGAKVNFAKLKKFFIS</sequence>
<comment type="caution">
    <text evidence="8">The sequence shown here is derived from an EMBL/GenBank/DDBJ whole genome shotgun (WGS) entry which is preliminary data.</text>
</comment>
<keyword evidence="6" id="KW-0472">Membrane</keyword>
<protein>
    <submittedName>
        <fullName evidence="8">Apoptogenic protein 1, mitochondrial</fullName>
    </submittedName>
</protein>
<reference evidence="8 9" key="1">
    <citation type="submission" date="2021-06" db="EMBL/GenBank/DDBJ databases">
        <title>Caerostris darwini draft genome.</title>
        <authorList>
            <person name="Kono N."/>
            <person name="Arakawa K."/>
        </authorList>
    </citation>
    <scope>NUCLEOTIDE SEQUENCE [LARGE SCALE GENOMIC DNA]</scope>
</reference>
<gene>
    <name evidence="8" type="primary">X975_17372</name>
    <name evidence="8" type="ORF">CDAR_226771</name>
</gene>
<dbReference type="AlphaFoldDB" id="A0AAV4UUH8"/>
<keyword evidence="9" id="KW-1185">Reference proteome</keyword>
<organism evidence="8 9">
    <name type="scientific">Caerostris darwini</name>
    <dbReference type="NCBI Taxonomy" id="1538125"/>
    <lineage>
        <taxon>Eukaryota</taxon>
        <taxon>Metazoa</taxon>
        <taxon>Ecdysozoa</taxon>
        <taxon>Arthropoda</taxon>
        <taxon>Chelicerata</taxon>
        <taxon>Arachnida</taxon>
        <taxon>Araneae</taxon>
        <taxon>Araneomorphae</taxon>
        <taxon>Entelegynae</taxon>
        <taxon>Araneoidea</taxon>
        <taxon>Araneidae</taxon>
        <taxon>Caerostris</taxon>
    </lineage>
</organism>
<keyword evidence="4" id="KW-0809">Transit peptide</keyword>
<dbReference type="InterPro" id="IPR018796">
    <property type="entry name" value="COA8"/>
</dbReference>
<dbReference type="EMBL" id="BPLQ01011946">
    <property type="protein sequence ID" value="GIY61487.1"/>
    <property type="molecule type" value="Genomic_DNA"/>
</dbReference>
<dbReference type="PANTHER" id="PTHR31107:SF2">
    <property type="entry name" value="CYTOCHROME C OXIDASE ASSEMBLY FACTOR 8"/>
    <property type="match status" value="1"/>
</dbReference>
<proteinExistence type="inferred from homology"/>
<dbReference type="GO" id="GO:0005743">
    <property type="term" value="C:mitochondrial inner membrane"/>
    <property type="evidence" value="ECO:0007669"/>
    <property type="project" value="UniProtKB-SubCell"/>
</dbReference>
<evidence type="ECO:0000256" key="3">
    <source>
        <dbReference type="ARBA" id="ARBA00022792"/>
    </source>
</evidence>
<evidence type="ECO:0000256" key="5">
    <source>
        <dbReference type="ARBA" id="ARBA00023128"/>
    </source>
</evidence>
<evidence type="ECO:0000256" key="6">
    <source>
        <dbReference type="ARBA" id="ARBA00023136"/>
    </source>
</evidence>
<keyword evidence="3" id="KW-0999">Mitochondrion inner membrane</keyword>
<dbReference type="Pfam" id="PF10231">
    <property type="entry name" value="COA8"/>
    <property type="match status" value="1"/>
</dbReference>
<evidence type="ECO:0000256" key="1">
    <source>
        <dbReference type="ARBA" id="ARBA00004443"/>
    </source>
</evidence>
<evidence type="ECO:0000256" key="7">
    <source>
        <dbReference type="SAM" id="MobiDB-lite"/>
    </source>
</evidence>
<feature type="region of interest" description="Disordered" evidence="7">
    <location>
        <begin position="1"/>
        <end position="25"/>
    </location>
</feature>
<accession>A0AAV4UUH8</accession>
<feature type="compositionally biased region" description="Basic and acidic residues" evidence="7">
    <location>
        <begin position="1"/>
        <end position="20"/>
    </location>
</feature>
<evidence type="ECO:0000313" key="9">
    <source>
        <dbReference type="Proteomes" id="UP001054837"/>
    </source>
</evidence>
<comment type="subcellular location">
    <subcellularLocation>
        <location evidence="1">Mitochondrion inner membrane</location>
        <topology evidence="1">Peripheral membrane protein</topology>
        <orientation evidence="1">Matrix side</orientation>
    </subcellularLocation>
</comment>
<comment type="similarity">
    <text evidence="2">Belongs to the COA8 family.</text>
</comment>
<dbReference type="Proteomes" id="UP001054837">
    <property type="component" value="Unassembled WGS sequence"/>
</dbReference>
<evidence type="ECO:0000256" key="4">
    <source>
        <dbReference type="ARBA" id="ARBA00022946"/>
    </source>
</evidence>
<keyword evidence="5" id="KW-0496">Mitochondrion</keyword>
<dbReference type="GO" id="GO:0097193">
    <property type="term" value="P:intrinsic apoptotic signaling pathway"/>
    <property type="evidence" value="ECO:0007669"/>
    <property type="project" value="InterPro"/>
</dbReference>
<dbReference type="PANTHER" id="PTHR31107">
    <property type="entry name" value="APOPTOGENIC PROTEIN 1, MITOCHONDRIAL"/>
    <property type="match status" value="1"/>
</dbReference>
<evidence type="ECO:0000256" key="2">
    <source>
        <dbReference type="ARBA" id="ARBA00005453"/>
    </source>
</evidence>
<name>A0AAV4UUH8_9ARAC</name>
<evidence type="ECO:0000313" key="8">
    <source>
        <dbReference type="EMBL" id="GIY61487.1"/>
    </source>
</evidence>